<reference evidence="2" key="1">
    <citation type="journal article" date="2024" name="Front. Bioeng. Biotechnol.">
        <title>Genome-scale model development and genomic sequencing of the oleaginous clade Lipomyces.</title>
        <authorList>
            <person name="Czajka J.J."/>
            <person name="Han Y."/>
            <person name="Kim J."/>
            <person name="Mondo S.J."/>
            <person name="Hofstad B.A."/>
            <person name="Robles A."/>
            <person name="Haridas S."/>
            <person name="Riley R."/>
            <person name="LaButti K."/>
            <person name="Pangilinan J."/>
            <person name="Andreopoulos W."/>
            <person name="Lipzen A."/>
            <person name="Yan J."/>
            <person name="Wang M."/>
            <person name="Ng V."/>
            <person name="Grigoriev I.V."/>
            <person name="Spatafora J.W."/>
            <person name="Magnuson J.K."/>
            <person name="Baker S.E."/>
            <person name="Pomraning K.R."/>
        </authorList>
    </citation>
    <scope>NUCLEOTIDE SEQUENCE [LARGE SCALE GENOMIC DNA]</scope>
    <source>
        <strain evidence="2">CBS 10300</strain>
    </source>
</reference>
<evidence type="ECO:0000313" key="1">
    <source>
        <dbReference type="EMBL" id="KAK9322638.1"/>
    </source>
</evidence>
<dbReference type="EMBL" id="MU970073">
    <property type="protein sequence ID" value="KAK9322638.1"/>
    <property type="molecule type" value="Genomic_DNA"/>
</dbReference>
<organism evidence="1 2">
    <name type="scientific">Lipomyces orientalis</name>
    <dbReference type="NCBI Taxonomy" id="1233043"/>
    <lineage>
        <taxon>Eukaryota</taxon>
        <taxon>Fungi</taxon>
        <taxon>Dikarya</taxon>
        <taxon>Ascomycota</taxon>
        <taxon>Saccharomycotina</taxon>
        <taxon>Lipomycetes</taxon>
        <taxon>Lipomycetales</taxon>
        <taxon>Lipomycetaceae</taxon>
        <taxon>Lipomyces</taxon>
    </lineage>
</organism>
<gene>
    <name evidence="1" type="ORF">V1517DRAFT_322752</name>
</gene>
<keyword evidence="2" id="KW-1185">Reference proteome</keyword>
<proteinExistence type="predicted"/>
<dbReference type="Proteomes" id="UP001489719">
    <property type="component" value="Unassembled WGS sequence"/>
</dbReference>
<evidence type="ECO:0000313" key="2">
    <source>
        <dbReference type="Proteomes" id="UP001489719"/>
    </source>
</evidence>
<name>A0ACC3TND0_9ASCO</name>
<comment type="caution">
    <text evidence="1">The sequence shown here is derived from an EMBL/GenBank/DDBJ whole genome shotgun (WGS) entry which is preliminary data.</text>
</comment>
<sequence>MFPMNSPIPIFAHLCLILPSKPVCTDICVHGDPTRAGNIHFDCLISVPAPSKVKLVSVNSMTLAMCTLARVLISYNRVERGVKRDGHNV</sequence>
<protein>
    <submittedName>
        <fullName evidence="1">Uncharacterized protein</fullName>
    </submittedName>
</protein>
<accession>A0ACC3TND0</accession>